<organism evidence="9 10">
    <name type="scientific">Lithocarpus litseifolius</name>
    <dbReference type="NCBI Taxonomy" id="425828"/>
    <lineage>
        <taxon>Eukaryota</taxon>
        <taxon>Viridiplantae</taxon>
        <taxon>Streptophyta</taxon>
        <taxon>Embryophyta</taxon>
        <taxon>Tracheophyta</taxon>
        <taxon>Spermatophyta</taxon>
        <taxon>Magnoliopsida</taxon>
        <taxon>eudicotyledons</taxon>
        <taxon>Gunneridae</taxon>
        <taxon>Pentapetalae</taxon>
        <taxon>rosids</taxon>
        <taxon>fabids</taxon>
        <taxon>Fagales</taxon>
        <taxon>Fagaceae</taxon>
        <taxon>Lithocarpus</taxon>
    </lineage>
</organism>
<keyword evidence="3" id="KW-0677">Repeat</keyword>
<evidence type="ECO:0000256" key="2">
    <source>
        <dbReference type="ARBA" id="ARBA00022692"/>
    </source>
</evidence>
<evidence type="ECO:0000256" key="3">
    <source>
        <dbReference type="ARBA" id="ARBA00022737"/>
    </source>
</evidence>
<evidence type="ECO:0000313" key="9">
    <source>
        <dbReference type="EMBL" id="KAL0010081.1"/>
    </source>
</evidence>
<accession>A0AAW2DM29</accession>
<feature type="transmembrane region" description="Helical" evidence="7">
    <location>
        <begin position="113"/>
        <end position="136"/>
    </location>
</feature>
<dbReference type="AlphaFoldDB" id="A0AAW2DM29"/>
<comment type="subcellular location">
    <subcellularLocation>
        <location evidence="1">Membrane</location>
        <topology evidence="1">Multi-pass membrane protein</topology>
    </subcellularLocation>
</comment>
<keyword evidence="10" id="KW-1185">Reference proteome</keyword>
<evidence type="ECO:0000256" key="6">
    <source>
        <dbReference type="ARBA" id="ARBA00023136"/>
    </source>
</evidence>
<feature type="transmembrane region" description="Helical" evidence="7">
    <location>
        <begin position="74"/>
        <end position="101"/>
    </location>
</feature>
<dbReference type="Pfam" id="PF13962">
    <property type="entry name" value="PGG"/>
    <property type="match status" value="1"/>
</dbReference>
<evidence type="ECO:0000256" key="4">
    <source>
        <dbReference type="ARBA" id="ARBA00022989"/>
    </source>
</evidence>
<feature type="domain" description="PGG" evidence="8">
    <location>
        <begin position="34"/>
        <end position="134"/>
    </location>
</feature>
<name>A0AAW2DM29_9ROSI</name>
<evidence type="ECO:0000313" key="10">
    <source>
        <dbReference type="Proteomes" id="UP001459277"/>
    </source>
</evidence>
<keyword evidence="2 7" id="KW-0812">Transmembrane</keyword>
<dbReference type="Proteomes" id="UP001459277">
    <property type="component" value="Unassembled WGS sequence"/>
</dbReference>
<keyword evidence="5" id="KW-0040">ANK repeat</keyword>
<reference evidence="9 10" key="1">
    <citation type="submission" date="2024-01" db="EMBL/GenBank/DDBJ databases">
        <title>A telomere-to-telomere, gap-free genome of sweet tea (Lithocarpus litseifolius).</title>
        <authorList>
            <person name="Zhou J."/>
        </authorList>
    </citation>
    <scope>NUCLEOTIDE SEQUENCE [LARGE SCALE GENOMIC DNA]</scope>
    <source>
        <strain evidence="9">Zhou-2022a</strain>
        <tissue evidence="9">Leaf</tissue>
    </source>
</reference>
<keyword evidence="4 7" id="KW-1133">Transmembrane helix</keyword>
<evidence type="ECO:0000256" key="1">
    <source>
        <dbReference type="ARBA" id="ARBA00004141"/>
    </source>
</evidence>
<keyword evidence="6 7" id="KW-0472">Membrane</keyword>
<gene>
    <name evidence="9" type="ORF">SO802_005189</name>
</gene>
<comment type="caution">
    <text evidence="9">The sequence shown here is derived from an EMBL/GenBank/DDBJ whole genome shotgun (WGS) entry which is preliminary data.</text>
</comment>
<dbReference type="PANTHER" id="PTHR24186:SF50">
    <property type="entry name" value="ANKYRIN REPEAT-CONTAINING PROTEIN ITN1-LIKE ISOFORM X1"/>
    <property type="match status" value="1"/>
</dbReference>
<dbReference type="EMBL" id="JAZDWU010000002">
    <property type="protein sequence ID" value="KAL0010081.1"/>
    <property type="molecule type" value="Genomic_DNA"/>
</dbReference>
<feature type="transmembrane region" description="Helical" evidence="7">
    <location>
        <begin position="38"/>
        <end position="62"/>
    </location>
</feature>
<dbReference type="GO" id="GO:0005886">
    <property type="term" value="C:plasma membrane"/>
    <property type="evidence" value="ECO:0007669"/>
    <property type="project" value="TreeGrafter"/>
</dbReference>
<dbReference type="InterPro" id="IPR026961">
    <property type="entry name" value="PGG_dom"/>
</dbReference>
<sequence>MDLTLWVLSSADTYCEKGRKIRLQRERKPPKLEQIQHLINVILVIAVLVATVTFSAALTVPGGFNRSDAGHKNAFWVFIICDSIAMYVSMTGAFVLIWALVASDWEKFAINNALYLLVVAIFTMSMAFIAVVYIALSDIPWIAYLVMSTQFEPDNIVLQGMDGLSLLCEIVLFKPEVELMMAKVELTMRATEDEWCCKPKNGLVALVCGKGELRVGRERVMGNRVRGTKGEIALEGLRTEGVKASG</sequence>
<proteinExistence type="predicted"/>
<protein>
    <recommendedName>
        <fullName evidence="8">PGG domain-containing protein</fullName>
    </recommendedName>
</protein>
<evidence type="ECO:0000259" key="8">
    <source>
        <dbReference type="Pfam" id="PF13962"/>
    </source>
</evidence>
<evidence type="ECO:0000256" key="7">
    <source>
        <dbReference type="SAM" id="Phobius"/>
    </source>
</evidence>
<evidence type="ECO:0000256" key="5">
    <source>
        <dbReference type="ARBA" id="ARBA00023043"/>
    </source>
</evidence>
<dbReference type="PANTHER" id="PTHR24186">
    <property type="entry name" value="PROTEIN PHOSPHATASE 1 REGULATORY SUBUNIT"/>
    <property type="match status" value="1"/>
</dbReference>